<keyword evidence="6 7" id="KW-0975">Bacterial flagellum</keyword>
<dbReference type="SUPFAM" id="SSF64518">
    <property type="entry name" value="Phase 1 flagellin"/>
    <property type="match status" value="1"/>
</dbReference>
<name>A0A932I092_UNCTE</name>
<keyword evidence="11" id="KW-0966">Cell projection</keyword>
<proteinExistence type="inferred from homology"/>
<dbReference type="Pfam" id="PF22638">
    <property type="entry name" value="FlgK_D1"/>
    <property type="match status" value="1"/>
</dbReference>
<evidence type="ECO:0000256" key="6">
    <source>
        <dbReference type="ARBA" id="ARBA00023143"/>
    </source>
</evidence>
<keyword evidence="11" id="KW-0969">Cilium</keyword>
<dbReference type="GO" id="GO:0044780">
    <property type="term" value="P:bacterial-type flagellum assembly"/>
    <property type="evidence" value="ECO:0007669"/>
    <property type="project" value="InterPro"/>
</dbReference>
<evidence type="ECO:0000256" key="5">
    <source>
        <dbReference type="ARBA" id="ARBA00022525"/>
    </source>
</evidence>
<dbReference type="Proteomes" id="UP000782312">
    <property type="component" value="Unassembled WGS sequence"/>
</dbReference>
<evidence type="ECO:0000313" key="11">
    <source>
        <dbReference type="EMBL" id="MBI3128941.1"/>
    </source>
</evidence>
<dbReference type="Pfam" id="PF00460">
    <property type="entry name" value="Flg_bb_rod"/>
    <property type="match status" value="1"/>
</dbReference>
<dbReference type="PANTHER" id="PTHR30033">
    <property type="entry name" value="FLAGELLAR HOOK-ASSOCIATED PROTEIN 1"/>
    <property type="match status" value="1"/>
</dbReference>
<dbReference type="InterPro" id="IPR001444">
    <property type="entry name" value="Flag_bb_rod_N"/>
</dbReference>
<dbReference type="InterPro" id="IPR010930">
    <property type="entry name" value="Flg_bb/hook_C_dom"/>
</dbReference>
<evidence type="ECO:0000259" key="10">
    <source>
        <dbReference type="Pfam" id="PF22638"/>
    </source>
</evidence>
<feature type="domain" description="Flagellar hook-associated protein FlgK helical" evidence="10">
    <location>
        <begin position="98"/>
        <end position="336"/>
    </location>
</feature>
<dbReference type="PRINTS" id="PR01005">
    <property type="entry name" value="FLGHOOKAP1"/>
</dbReference>
<dbReference type="Pfam" id="PF06429">
    <property type="entry name" value="Flg_bbr_C"/>
    <property type="match status" value="1"/>
</dbReference>
<evidence type="ECO:0000256" key="2">
    <source>
        <dbReference type="ARBA" id="ARBA00004613"/>
    </source>
</evidence>
<organism evidence="11 12">
    <name type="scientific">Tectimicrobiota bacterium</name>
    <dbReference type="NCBI Taxonomy" id="2528274"/>
    <lineage>
        <taxon>Bacteria</taxon>
        <taxon>Pseudomonadati</taxon>
        <taxon>Nitrospinota/Tectimicrobiota group</taxon>
        <taxon>Candidatus Tectimicrobiota</taxon>
    </lineage>
</organism>
<keyword evidence="11" id="KW-0282">Flagellum</keyword>
<feature type="domain" description="Flagellar basal-body/hook protein C-terminal" evidence="9">
    <location>
        <begin position="552"/>
        <end position="589"/>
    </location>
</feature>
<sequence>MGLQSILNLGKNALSQNQVALQTIAHNIANAGVEGYSRQEAISANTPPTQHSFGFLGTGVRVETIRQAADRFLNGQIVNIKAELEAFRARGEAMRLAETFLNEGTSGTGISSALVRFFTTAEALAARPEGSPERTDFLNAASNLAQVFNTTASSLQELQVQADRDIVRNIAEVNDLVGRMADLNARIQVAEAGQHSANDLRDERQRVLERMSELVGVTAIEDQDGSFLVIAGRSFPIVQKGEGAKLKAVENPDNVVGTIPPVALKQVQFESLGGELTDITSRITTGQIGGLLQFRDGTIGRLLDDLNNIAATITNEVNIIHRQGFGLDGSTNLDLFNPLKISVDPSGTNSRDQASNNPMAQAVLSDSRIFDPTALTGAKYTIKFTSSTSFNVIDAETGLKLDATKVSLNGGPFGTDASVVDFAYSGTQVSVEFEGLRVTIQNFAGTPQKDDSFTVSVRKDVARTIAVNPVVLGDISKVAAAGMPGFPADNTNILAVADLRGRAVAQRRSSTLGDNLSSILSTFGTEARDVRGRENLTEQFADTLKEARESVAGVSIDEELSNIVRYQQNFGATARMMSITSQLLQDIIEIV</sequence>
<gene>
    <name evidence="7 11" type="primary">flgK</name>
    <name evidence="11" type="ORF">HYZ11_15150</name>
</gene>
<accession>A0A932I092</accession>
<evidence type="ECO:0000259" key="9">
    <source>
        <dbReference type="Pfam" id="PF06429"/>
    </source>
</evidence>
<dbReference type="GO" id="GO:0005198">
    <property type="term" value="F:structural molecule activity"/>
    <property type="evidence" value="ECO:0007669"/>
    <property type="project" value="UniProtKB-UniRule"/>
</dbReference>
<comment type="subcellular location">
    <subcellularLocation>
        <location evidence="1 7">Bacterial flagellum</location>
    </subcellularLocation>
    <subcellularLocation>
        <location evidence="2 7">Secreted</location>
    </subcellularLocation>
</comment>
<comment type="similarity">
    <text evidence="3 7">Belongs to the flagella basal body rod proteins family.</text>
</comment>
<evidence type="ECO:0000313" key="12">
    <source>
        <dbReference type="Proteomes" id="UP000782312"/>
    </source>
</evidence>
<evidence type="ECO:0000256" key="7">
    <source>
        <dbReference type="RuleBase" id="RU362065"/>
    </source>
</evidence>
<evidence type="ECO:0000256" key="3">
    <source>
        <dbReference type="ARBA" id="ARBA00009677"/>
    </source>
</evidence>
<dbReference type="GO" id="GO:0009424">
    <property type="term" value="C:bacterial-type flagellum hook"/>
    <property type="evidence" value="ECO:0007669"/>
    <property type="project" value="UniProtKB-UniRule"/>
</dbReference>
<protein>
    <recommendedName>
        <fullName evidence="4 7">Flagellar hook-associated protein 1</fullName>
        <shortName evidence="7">HAP1</shortName>
    </recommendedName>
</protein>
<dbReference type="InterPro" id="IPR053927">
    <property type="entry name" value="FlgK_helical"/>
</dbReference>
<keyword evidence="5 7" id="KW-0964">Secreted</keyword>
<evidence type="ECO:0000256" key="1">
    <source>
        <dbReference type="ARBA" id="ARBA00004365"/>
    </source>
</evidence>
<dbReference type="PANTHER" id="PTHR30033:SF1">
    <property type="entry name" value="FLAGELLAR HOOK-ASSOCIATED PROTEIN 1"/>
    <property type="match status" value="1"/>
</dbReference>
<feature type="domain" description="Flagellar basal body rod protein N-terminal" evidence="8">
    <location>
        <begin position="7"/>
        <end position="36"/>
    </location>
</feature>
<evidence type="ECO:0000256" key="4">
    <source>
        <dbReference type="ARBA" id="ARBA00016244"/>
    </source>
</evidence>
<dbReference type="InterPro" id="IPR002371">
    <property type="entry name" value="FlgK"/>
</dbReference>
<comment type="caution">
    <text evidence="11">The sequence shown here is derived from an EMBL/GenBank/DDBJ whole genome shotgun (WGS) entry which is preliminary data.</text>
</comment>
<dbReference type="EMBL" id="JACPUR010000037">
    <property type="protein sequence ID" value="MBI3128941.1"/>
    <property type="molecule type" value="Genomic_DNA"/>
</dbReference>
<reference evidence="11" key="1">
    <citation type="submission" date="2020-07" db="EMBL/GenBank/DDBJ databases">
        <title>Huge and variable diversity of episymbiotic CPR bacteria and DPANN archaea in groundwater ecosystems.</title>
        <authorList>
            <person name="He C.Y."/>
            <person name="Keren R."/>
            <person name="Whittaker M."/>
            <person name="Farag I.F."/>
            <person name="Doudna J."/>
            <person name="Cate J.H.D."/>
            <person name="Banfield J.F."/>
        </authorList>
    </citation>
    <scope>NUCLEOTIDE SEQUENCE</scope>
    <source>
        <strain evidence="11">NC_groundwater_763_Ag_S-0.2um_68_21</strain>
    </source>
</reference>
<evidence type="ECO:0000259" key="8">
    <source>
        <dbReference type="Pfam" id="PF00460"/>
    </source>
</evidence>
<dbReference type="AlphaFoldDB" id="A0A932I092"/>
<dbReference type="GO" id="GO:0005576">
    <property type="term" value="C:extracellular region"/>
    <property type="evidence" value="ECO:0007669"/>
    <property type="project" value="UniProtKB-SubCell"/>
</dbReference>
<dbReference type="NCBIfam" id="TIGR02492">
    <property type="entry name" value="flgK_ends"/>
    <property type="match status" value="1"/>
</dbReference>